<dbReference type="EMBL" id="SZQL01000046">
    <property type="protein sequence ID" value="TKK64105.1"/>
    <property type="molecule type" value="Genomic_DNA"/>
</dbReference>
<dbReference type="Proteomes" id="UP000305848">
    <property type="component" value="Unassembled WGS sequence"/>
</dbReference>
<reference evidence="1 2" key="1">
    <citation type="submission" date="2019-05" db="EMBL/GenBank/DDBJ databases">
        <title>Panacibacter sp. strain 17mud1-8 Genome sequencing and assembly.</title>
        <authorList>
            <person name="Chhetri G."/>
        </authorList>
    </citation>
    <scope>NUCLEOTIDE SEQUENCE [LARGE SCALE GENOMIC DNA]</scope>
    <source>
        <strain evidence="1 2">17mud1-8</strain>
    </source>
</reference>
<keyword evidence="2" id="KW-1185">Reference proteome</keyword>
<evidence type="ECO:0000313" key="2">
    <source>
        <dbReference type="Proteomes" id="UP000305848"/>
    </source>
</evidence>
<dbReference type="RefSeq" id="WP_137264234.1">
    <property type="nucleotide sequence ID" value="NZ_SZQL01000046.1"/>
</dbReference>
<name>A0A4U3KPD7_9BACT</name>
<evidence type="ECO:0000313" key="1">
    <source>
        <dbReference type="EMBL" id="TKK64105.1"/>
    </source>
</evidence>
<sequence>MDSMTHAFNSESLQRMLDGKAFIKGTSKGLIDSAIQEQRILNTIRYKENRSRYQFQNFLNGKLLDKTKNESDLDSVGTECGCILDGDTLKIGMGIWIFGGFTFSIKIVDNKFTSNYWLDEHKRKIFKLNSGDTLTDNILIPFADQKLILDSIPTYKSGQQLTGFLSYKTVNYLRASDFEDWSIKDEYSNKNMDVMYTKGIIHFTCKVRQMLQRDKE</sequence>
<proteinExistence type="predicted"/>
<organism evidence="1 2">
    <name type="scientific">Ilyomonas limi</name>
    <dbReference type="NCBI Taxonomy" id="2575867"/>
    <lineage>
        <taxon>Bacteria</taxon>
        <taxon>Pseudomonadati</taxon>
        <taxon>Bacteroidota</taxon>
        <taxon>Chitinophagia</taxon>
        <taxon>Chitinophagales</taxon>
        <taxon>Chitinophagaceae</taxon>
        <taxon>Ilyomonas</taxon>
    </lineage>
</organism>
<gene>
    <name evidence="1" type="ORF">FC093_23315</name>
</gene>
<comment type="caution">
    <text evidence="1">The sequence shown here is derived from an EMBL/GenBank/DDBJ whole genome shotgun (WGS) entry which is preliminary data.</text>
</comment>
<accession>A0A4U3KPD7</accession>
<dbReference type="AlphaFoldDB" id="A0A4U3KPD7"/>
<protein>
    <submittedName>
        <fullName evidence="1">Uncharacterized protein</fullName>
    </submittedName>
</protein>
<dbReference type="OrthoDB" id="1149611at2"/>